<accession>A0A8K0UQE4</accession>
<reference evidence="3" key="1">
    <citation type="journal article" date="2021" name="New Phytol.">
        <title>Evolutionary innovations through gain and loss of genes in the ectomycorrhizal Boletales.</title>
        <authorList>
            <person name="Wu G."/>
            <person name="Miyauchi S."/>
            <person name="Morin E."/>
            <person name="Kuo A."/>
            <person name="Drula E."/>
            <person name="Varga T."/>
            <person name="Kohler A."/>
            <person name="Feng B."/>
            <person name="Cao Y."/>
            <person name="Lipzen A."/>
            <person name="Daum C."/>
            <person name="Hundley H."/>
            <person name="Pangilinan J."/>
            <person name="Johnson J."/>
            <person name="Barry K."/>
            <person name="LaButti K."/>
            <person name="Ng V."/>
            <person name="Ahrendt S."/>
            <person name="Min B."/>
            <person name="Choi I.G."/>
            <person name="Park H."/>
            <person name="Plett J.M."/>
            <person name="Magnuson J."/>
            <person name="Spatafora J.W."/>
            <person name="Nagy L.G."/>
            <person name="Henrissat B."/>
            <person name="Grigoriev I.V."/>
            <person name="Yang Z.L."/>
            <person name="Xu J."/>
            <person name="Martin F.M."/>
        </authorList>
    </citation>
    <scope>NUCLEOTIDE SEQUENCE</scope>
    <source>
        <strain evidence="3">KKN 215</strain>
    </source>
</reference>
<keyword evidence="2" id="KW-0812">Transmembrane</keyword>
<dbReference type="AlphaFoldDB" id="A0A8K0UQE4"/>
<dbReference type="OrthoDB" id="1916310at2759"/>
<feature type="region of interest" description="Disordered" evidence="1">
    <location>
        <begin position="43"/>
        <end position="65"/>
    </location>
</feature>
<organism evidence="3 4">
    <name type="scientific">Cristinia sonorae</name>
    <dbReference type="NCBI Taxonomy" id="1940300"/>
    <lineage>
        <taxon>Eukaryota</taxon>
        <taxon>Fungi</taxon>
        <taxon>Dikarya</taxon>
        <taxon>Basidiomycota</taxon>
        <taxon>Agaricomycotina</taxon>
        <taxon>Agaricomycetes</taxon>
        <taxon>Agaricomycetidae</taxon>
        <taxon>Agaricales</taxon>
        <taxon>Pleurotineae</taxon>
        <taxon>Stephanosporaceae</taxon>
        <taxon>Cristinia</taxon>
    </lineage>
</organism>
<evidence type="ECO:0000256" key="1">
    <source>
        <dbReference type="SAM" id="MobiDB-lite"/>
    </source>
</evidence>
<evidence type="ECO:0000256" key="2">
    <source>
        <dbReference type="SAM" id="Phobius"/>
    </source>
</evidence>
<evidence type="ECO:0000313" key="3">
    <source>
        <dbReference type="EMBL" id="KAH8102080.1"/>
    </source>
</evidence>
<comment type="caution">
    <text evidence="3">The sequence shown here is derived from an EMBL/GenBank/DDBJ whole genome shotgun (WGS) entry which is preliminary data.</text>
</comment>
<protein>
    <submittedName>
        <fullName evidence="3">Uncharacterized protein</fullName>
    </submittedName>
</protein>
<keyword evidence="2" id="KW-1133">Transmembrane helix</keyword>
<evidence type="ECO:0000313" key="4">
    <source>
        <dbReference type="Proteomes" id="UP000813824"/>
    </source>
</evidence>
<dbReference type="Proteomes" id="UP000813824">
    <property type="component" value="Unassembled WGS sequence"/>
</dbReference>
<gene>
    <name evidence="3" type="ORF">BXZ70DRAFT_930166</name>
</gene>
<name>A0A8K0UQE4_9AGAR</name>
<sequence>MGSPLSPQARRWRTIIVTVPIIAATSLVLYKRLVLGEPRRTLNPDQKIIPLPRSHNDVEDHSKSQ</sequence>
<feature type="transmembrane region" description="Helical" evidence="2">
    <location>
        <begin position="12"/>
        <end position="30"/>
    </location>
</feature>
<dbReference type="EMBL" id="JAEVFJ010000010">
    <property type="protein sequence ID" value="KAH8102080.1"/>
    <property type="molecule type" value="Genomic_DNA"/>
</dbReference>
<keyword evidence="4" id="KW-1185">Reference proteome</keyword>
<feature type="compositionally biased region" description="Basic and acidic residues" evidence="1">
    <location>
        <begin position="54"/>
        <end position="65"/>
    </location>
</feature>
<proteinExistence type="predicted"/>
<keyword evidence="2" id="KW-0472">Membrane</keyword>